<sequence>MPKQTKTNAMRILDRNKVEYASFQYFTDEENTDGTLVARMNNRDTNLVHKTLVAKSVKNELYVFVIPINKELDLKKAALAAGEKKIEMLPHKELLKYTGYIKGGCSPIGMKKQYPTFLELSSEELGKMIVSGGKKGQIIEIEIDDLLSTIKGQLKDLVKM</sequence>
<dbReference type="Proteomes" id="UP000605676">
    <property type="component" value="Unassembled WGS sequence"/>
</dbReference>
<gene>
    <name evidence="6" type="primary">ybaK</name>
    <name evidence="6" type="ORF">JIV24_12370</name>
</gene>
<accession>A0ABS1HKK4</accession>
<evidence type="ECO:0000313" key="6">
    <source>
        <dbReference type="EMBL" id="MBK3518131.1"/>
    </source>
</evidence>
<keyword evidence="2 4" id="KW-0648">Protein biosynthesis</keyword>
<dbReference type="PIRSF" id="PIRSF006181">
    <property type="entry name" value="EbsC_YbaK"/>
    <property type="match status" value="1"/>
</dbReference>
<keyword evidence="7" id="KW-1185">Reference proteome</keyword>
<comment type="similarity">
    <text evidence="1 4">Belongs to the prolyl-tRNA editing family. YbaK/EbsC subfamily.</text>
</comment>
<evidence type="ECO:0000256" key="4">
    <source>
        <dbReference type="PIRNR" id="PIRNR006181"/>
    </source>
</evidence>
<dbReference type="RefSeq" id="WP_200465357.1">
    <property type="nucleotide sequence ID" value="NZ_JAENRR010000027.1"/>
</dbReference>
<organism evidence="6 7">
    <name type="scientific">Carboxylicivirga marina</name>
    <dbReference type="NCBI Taxonomy" id="2800988"/>
    <lineage>
        <taxon>Bacteria</taxon>
        <taxon>Pseudomonadati</taxon>
        <taxon>Bacteroidota</taxon>
        <taxon>Bacteroidia</taxon>
        <taxon>Marinilabiliales</taxon>
        <taxon>Marinilabiliaceae</taxon>
        <taxon>Carboxylicivirga</taxon>
    </lineage>
</organism>
<feature type="domain" description="YbaK/aminoacyl-tRNA synthetase-associated" evidence="5">
    <location>
        <begin position="38"/>
        <end position="147"/>
    </location>
</feature>
<evidence type="ECO:0000256" key="2">
    <source>
        <dbReference type="ARBA" id="ARBA00022917"/>
    </source>
</evidence>
<evidence type="ECO:0000313" key="7">
    <source>
        <dbReference type="Proteomes" id="UP000605676"/>
    </source>
</evidence>
<protein>
    <recommendedName>
        <fullName evidence="4">Cys-tRNA(Pro)/Cys-tRNA(Cys) deacylase</fullName>
        <ecNumber evidence="4">4.2.-.-</ecNumber>
    </recommendedName>
</protein>
<keyword evidence="3 4" id="KW-0456">Lyase</keyword>
<evidence type="ECO:0000256" key="3">
    <source>
        <dbReference type="ARBA" id="ARBA00023239"/>
    </source>
</evidence>
<reference evidence="6 7" key="1">
    <citation type="submission" date="2021-01" db="EMBL/GenBank/DDBJ databases">
        <title>Carboxyliciviraga sp.nov., isolated from coastal sediments.</title>
        <authorList>
            <person name="Lu D."/>
            <person name="Zhang T."/>
        </authorList>
    </citation>
    <scope>NUCLEOTIDE SEQUENCE [LARGE SCALE GENOMIC DNA]</scope>
    <source>
        <strain evidence="6 7">N1Y132</strain>
    </source>
</reference>
<dbReference type="PANTHER" id="PTHR30411:SF0">
    <property type="entry name" value="CYS-TRNA(PRO)_CYS-TRNA(CYS) DEACYLASE YBAK"/>
    <property type="match status" value="1"/>
</dbReference>
<proteinExistence type="inferred from homology"/>
<evidence type="ECO:0000256" key="1">
    <source>
        <dbReference type="ARBA" id="ARBA00009798"/>
    </source>
</evidence>
<name>A0ABS1HKK4_9BACT</name>
<dbReference type="CDD" id="cd00002">
    <property type="entry name" value="YbaK_deacylase"/>
    <property type="match status" value="1"/>
</dbReference>
<evidence type="ECO:0000259" key="5">
    <source>
        <dbReference type="Pfam" id="PF04073"/>
    </source>
</evidence>
<dbReference type="EC" id="4.2.-.-" evidence="4"/>
<dbReference type="InterPro" id="IPR007214">
    <property type="entry name" value="YbaK/aa-tRNA-synth-assoc-dom"/>
</dbReference>
<dbReference type="InterPro" id="IPR036754">
    <property type="entry name" value="YbaK/aa-tRNA-synt-asso_dom_sf"/>
</dbReference>
<dbReference type="Gene3D" id="3.90.960.10">
    <property type="entry name" value="YbaK/aminoacyl-tRNA synthetase-associated domain"/>
    <property type="match status" value="1"/>
</dbReference>
<dbReference type="Pfam" id="PF04073">
    <property type="entry name" value="tRNA_edit"/>
    <property type="match status" value="1"/>
</dbReference>
<comment type="caution">
    <text evidence="6">The sequence shown here is derived from an EMBL/GenBank/DDBJ whole genome shotgun (WGS) entry which is preliminary data.</text>
</comment>
<dbReference type="NCBIfam" id="TIGR00011">
    <property type="entry name" value="YbaK_EbsC"/>
    <property type="match status" value="1"/>
</dbReference>
<dbReference type="SUPFAM" id="SSF55826">
    <property type="entry name" value="YbaK/ProRS associated domain"/>
    <property type="match status" value="1"/>
</dbReference>
<dbReference type="PANTHER" id="PTHR30411">
    <property type="entry name" value="CYTOPLASMIC PROTEIN"/>
    <property type="match status" value="1"/>
</dbReference>
<dbReference type="InterPro" id="IPR004369">
    <property type="entry name" value="Prolyl-tRNA_editing_YbaK/EbsC"/>
</dbReference>
<dbReference type="EMBL" id="JAENRR010000027">
    <property type="protein sequence ID" value="MBK3518131.1"/>
    <property type="molecule type" value="Genomic_DNA"/>
</dbReference>